<keyword evidence="3" id="KW-1185">Reference proteome</keyword>
<evidence type="ECO:0000313" key="2">
    <source>
        <dbReference type="EMBL" id="KAH3663153.1"/>
    </source>
</evidence>
<sequence>MHNLDQMSAKVLKLTLTVCKFSMKSSFEWSTGFSFQICVILLTMLSLLTVCSGTCACSSSSGSWSFRPLSTWSKFNLNRLGTLILIDSNSSVSSIFANFFQFEKSLGTVKNMITKFSLESIGCLLSW</sequence>
<name>A0A9P8T1T6_9ASCO</name>
<gene>
    <name evidence="2" type="ORF">OGATHE_004729</name>
</gene>
<evidence type="ECO:0000313" key="3">
    <source>
        <dbReference type="Proteomes" id="UP000788993"/>
    </source>
</evidence>
<dbReference type="EMBL" id="JAEUBD010001266">
    <property type="protein sequence ID" value="KAH3663153.1"/>
    <property type="molecule type" value="Genomic_DNA"/>
</dbReference>
<evidence type="ECO:0000256" key="1">
    <source>
        <dbReference type="SAM" id="Phobius"/>
    </source>
</evidence>
<accession>A0A9P8T1T6</accession>
<keyword evidence="1" id="KW-1133">Transmembrane helix</keyword>
<reference evidence="2" key="2">
    <citation type="submission" date="2021-01" db="EMBL/GenBank/DDBJ databases">
        <authorList>
            <person name="Schikora-Tamarit M.A."/>
        </authorList>
    </citation>
    <scope>NUCLEOTIDE SEQUENCE</scope>
    <source>
        <strain evidence="2">NCAIM Y.01608</strain>
    </source>
</reference>
<organism evidence="2 3">
    <name type="scientific">Ogataea polymorpha</name>
    <dbReference type="NCBI Taxonomy" id="460523"/>
    <lineage>
        <taxon>Eukaryota</taxon>
        <taxon>Fungi</taxon>
        <taxon>Dikarya</taxon>
        <taxon>Ascomycota</taxon>
        <taxon>Saccharomycotina</taxon>
        <taxon>Pichiomycetes</taxon>
        <taxon>Pichiales</taxon>
        <taxon>Pichiaceae</taxon>
        <taxon>Ogataea</taxon>
    </lineage>
</organism>
<comment type="caution">
    <text evidence="2">The sequence shown here is derived from an EMBL/GenBank/DDBJ whole genome shotgun (WGS) entry which is preliminary data.</text>
</comment>
<keyword evidence="1" id="KW-0812">Transmembrane</keyword>
<dbReference type="AlphaFoldDB" id="A0A9P8T1T6"/>
<proteinExistence type="predicted"/>
<keyword evidence="1" id="KW-0472">Membrane</keyword>
<dbReference type="Proteomes" id="UP000788993">
    <property type="component" value="Unassembled WGS sequence"/>
</dbReference>
<protein>
    <submittedName>
        <fullName evidence="2">Uncharacterized protein</fullName>
    </submittedName>
</protein>
<reference evidence="2" key="1">
    <citation type="journal article" date="2021" name="Open Biol.">
        <title>Shared evolutionary footprints suggest mitochondrial oxidative damage underlies multiple complex I losses in fungi.</title>
        <authorList>
            <person name="Schikora-Tamarit M.A."/>
            <person name="Marcet-Houben M."/>
            <person name="Nosek J."/>
            <person name="Gabaldon T."/>
        </authorList>
    </citation>
    <scope>NUCLEOTIDE SEQUENCE</scope>
    <source>
        <strain evidence="2">NCAIM Y.01608</strain>
    </source>
</reference>
<feature type="transmembrane region" description="Helical" evidence="1">
    <location>
        <begin position="33"/>
        <end position="57"/>
    </location>
</feature>